<dbReference type="CDD" id="cd02440">
    <property type="entry name" value="AdoMet_MTases"/>
    <property type="match status" value="1"/>
</dbReference>
<feature type="domain" description="Methyltransferase type 11" evidence="4">
    <location>
        <begin position="56"/>
        <end position="146"/>
    </location>
</feature>
<evidence type="ECO:0000313" key="5">
    <source>
        <dbReference type="EMBL" id="CAL1540403.1"/>
    </source>
</evidence>
<reference evidence="5 6" key="1">
    <citation type="submission" date="2024-04" db="EMBL/GenBank/DDBJ databases">
        <authorList>
            <consortium name="Genoscope - CEA"/>
            <person name="William W."/>
        </authorList>
    </citation>
    <scope>NUCLEOTIDE SEQUENCE [LARGE SCALE GENOMIC DNA]</scope>
</reference>
<evidence type="ECO:0000256" key="3">
    <source>
        <dbReference type="ARBA" id="ARBA00022679"/>
    </source>
</evidence>
<keyword evidence="6" id="KW-1185">Reference proteome</keyword>
<sequence>MEDTELENEAYIQNLHKGERFAKCYLAYRPNYPQEMFDQIMTYHGRSPRCGRQLAVDVCCGSGQSTVPLTGCFDQVVGVDISEDQLLLFPKDSSNLTSRLSLAEDLSSFSPGTVDLVSIGCSLHWVNVDKFHNEARRILKPGGTYAAYCYDLETLENAQADAYVKQLRNGLFKSYLTSKADIVFGRYKALNFPFLDIERYEDLQLCADLTLDEYLGYLKSFHYVNQYHNEHPNDDIVSKIRAKLVQFLQTDGQDACDIRVKVTWNLFLILGRNSY</sequence>
<evidence type="ECO:0000256" key="2">
    <source>
        <dbReference type="ARBA" id="ARBA00022603"/>
    </source>
</evidence>
<dbReference type="InterPro" id="IPR029063">
    <property type="entry name" value="SAM-dependent_MTases_sf"/>
</dbReference>
<comment type="caution">
    <text evidence="5">The sequence shown here is derived from an EMBL/GenBank/DDBJ whole genome shotgun (WGS) entry which is preliminary data.</text>
</comment>
<organism evidence="5 6">
    <name type="scientific">Lymnaea stagnalis</name>
    <name type="common">Great pond snail</name>
    <name type="synonym">Helix stagnalis</name>
    <dbReference type="NCBI Taxonomy" id="6523"/>
    <lineage>
        <taxon>Eukaryota</taxon>
        <taxon>Metazoa</taxon>
        <taxon>Spiralia</taxon>
        <taxon>Lophotrochozoa</taxon>
        <taxon>Mollusca</taxon>
        <taxon>Gastropoda</taxon>
        <taxon>Heterobranchia</taxon>
        <taxon>Euthyneura</taxon>
        <taxon>Panpulmonata</taxon>
        <taxon>Hygrophila</taxon>
        <taxon>Lymnaeoidea</taxon>
        <taxon>Lymnaeidae</taxon>
        <taxon>Lymnaea</taxon>
    </lineage>
</organism>
<dbReference type="InterPro" id="IPR013216">
    <property type="entry name" value="Methyltransf_11"/>
</dbReference>
<dbReference type="InterPro" id="IPR051052">
    <property type="entry name" value="Diverse_substrate_MTase"/>
</dbReference>
<dbReference type="PANTHER" id="PTHR44942:SF4">
    <property type="entry name" value="METHYLTRANSFERASE TYPE 11 DOMAIN-CONTAINING PROTEIN"/>
    <property type="match status" value="1"/>
</dbReference>
<keyword evidence="2" id="KW-0489">Methyltransferase</keyword>
<proteinExistence type="inferred from homology"/>
<dbReference type="AlphaFoldDB" id="A0AAV2I360"/>
<evidence type="ECO:0000256" key="1">
    <source>
        <dbReference type="ARBA" id="ARBA00008361"/>
    </source>
</evidence>
<comment type="similarity">
    <text evidence="1">Belongs to the methyltransferase superfamily.</text>
</comment>
<name>A0AAV2I360_LYMST</name>
<dbReference type="PANTHER" id="PTHR44942">
    <property type="entry name" value="METHYLTRANSF_11 DOMAIN-CONTAINING PROTEIN"/>
    <property type="match status" value="1"/>
</dbReference>
<dbReference type="Proteomes" id="UP001497497">
    <property type="component" value="Unassembled WGS sequence"/>
</dbReference>
<dbReference type="EMBL" id="CAXITT010000380">
    <property type="protein sequence ID" value="CAL1540403.1"/>
    <property type="molecule type" value="Genomic_DNA"/>
</dbReference>
<dbReference type="Gene3D" id="3.40.50.150">
    <property type="entry name" value="Vaccinia Virus protein VP39"/>
    <property type="match status" value="1"/>
</dbReference>
<dbReference type="Pfam" id="PF08241">
    <property type="entry name" value="Methyltransf_11"/>
    <property type="match status" value="1"/>
</dbReference>
<gene>
    <name evidence="5" type="ORF">GSLYS_00014052001</name>
</gene>
<accession>A0AAV2I360</accession>
<protein>
    <recommendedName>
        <fullName evidence="4">Methyltransferase type 11 domain-containing protein</fullName>
    </recommendedName>
</protein>
<evidence type="ECO:0000259" key="4">
    <source>
        <dbReference type="Pfam" id="PF08241"/>
    </source>
</evidence>
<dbReference type="GO" id="GO:0008757">
    <property type="term" value="F:S-adenosylmethionine-dependent methyltransferase activity"/>
    <property type="evidence" value="ECO:0007669"/>
    <property type="project" value="InterPro"/>
</dbReference>
<dbReference type="GO" id="GO:0032259">
    <property type="term" value="P:methylation"/>
    <property type="evidence" value="ECO:0007669"/>
    <property type="project" value="UniProtKB-KW"/>
</dbReference>
<keyword evidence="3" id="KW-0808">Transferase</keyword>
<evidence type="ECO:0000313" key="6">
    <source>
        <dbReference type="Proteomes" id="UP001497497"/>
    </source>
</evidence>
<dbReference type="SUPFAM" id="SSF53335">
    <property type="entry name" value="S-adenosyl-L-methionine-dependent methyltransferases"/>
    <property type="match status" value="1"/>
</dbReference>